<evidence type="ECO:0000313" key="2">
    <source>
        <dbReference type="EMBL" id="PWJ42179.1"/>
    </source>
</evidence>
<sequence>MNQTLTKKCTVRLYATFLLALFSISSTFADDCTFTKNAGNWGKASNWSCGHVPDPSVDNVIIPAGSEVNNNVGDIVFTGGTTLTINGTLDMKGNKLEMKGSGGDASTFFVASTGDLKDASEFFILEDAQGTVASGGSITVLEHLKVDDNGAFEVNSNDVEVTDKFENLGNGNISGSGIVTFSGTIGNYTDNSSVDISVCVSSDGTNCDINEDNDTPLPVKFISFHVTTVKEGVLAEWATGSEFDNKSFRVERSIDHINWMSLVELEGRGNSEVITEYSFVDREAVHGINFYRIVQVDLDGSISYSPVQTIVKDRFEVEELILSRRGTNNYMLEGEGHLLEDLQIYCIQGKKLNHRVDLNQLSNTNLSFSLDGLPSGVYILRTNEHALRVIKH</sequence>
<accession>A0A315ZAK4</accession>
<protein>
    <recommendedName>
        <fullName evidence="4">Secreted protein (Por secretion system target)</fullName>
    </recommendedName>
</protein>
<dbReference type="AlphaFoldDB" id="A0A315ZAK4"/>
<evidence type="ECO:0000313" key="3">
    <source>
        <dbReference type="Proteomes" id="UP000245535"/>
    </source>
</evidence>
<feature type="signal peptide" evidence="1">
    <location>
        <begin position="1"/>
        <end position="29"/>
    </location>
</feature>
<proteinExistence type="predicted"/>
<keyword evidence="3" id="KW-1185">Reference proteome</keyword>
<evidence type="ECO:0008006" key="4">
    <source>
        <dbReference type="Google" id="ProtNLM"/>
    </source>
</evidence>
<comment type="caution">
    <text evidence="2">The sequence shown here is derived from an EMBL/GenBank/DDBJ whole genome shotgun (WGS) entry which is preliminary data.</text>
</comment>
<dbReference type="RefSeq" id="WP_109618900.1">
    <property type="nucleotide sequence ID" value="NZ_QGDO01000003.1"/>
</dbReference>
<evidence type="ECO:0000256" key="1">
    <source>
        <dbReference type="SAM" id="SignalP"/>
    </source>
</evidence>
<dbReference type="Proteomes" id="UP000245535">
    <property type="component" value="Unassembled WGS sequence"/>
</dbReference>
<name>A0A315ZAK4_SEDFL</name>
<keyword evidence="1" id="KW-0732">Signal</keyword>
<dbReference type="OrthoDB" id="1490051at2"/>
<feature type="chain" id="PRO_5016237602" description="Secreted protein (Por secretion system target)" evidence="1">
    <location>
        <begin position="30"/>
        <end position="392"/>
    </location>
</feature>
<organism evidence="2 3">
    <name type="scientific">Sediminitomix flava</name>
    <dbReference type="NCBI Taxonomy" id="379075"/>
    <lineage>
        <taxon>Bacteria</taxon>
        <taxon>Pseudomonadati</taxon>
        <taxon>Bacteroidota</taxon>
        <taxon>Cytophagia</taxon>
        <taxon>Cytophagales</taxon>
        <taxon>Flammeovirgaceae</taxon>
        <taxon>Sediminitomix</taxon>
    </lineage>
</organism>
<dbReference type="EMBL" id="QGDO01000003">
    <property type="protein sequence ID" value="PWJ42179.1"/>
    <property type="molecule type" value="Genomic_DNA"/>
</dbReference>
<gene>
    <name evidence="2" type="ORF">BC781_103430</name>
</gene>
<reference evidence="2 3" key="1">
    <citation type="submission" date="2018-03" db="EMBL/GenBank/DDBJ databases">
        <title>Genomic Encyclopedia of Archaeal and Bacterial Type Strains, Phase II (KMG-II): from individual species to whole genera.</title>
        <authorList>
            <person name="Goeker M."/>
        </authorList>
    </citation>
    <scope>NUCLEOTIDE SEQUENCE [LARGE SCALE GENOMIC DNA]</scope>
    <source>
        <strain evidence="2 3">DSM 28229</strain>
    </source>
</reference>